<dbReference type="EMBL" id="BLXT01003724">
    <property type="protein sequence ID" value="GFO03295.1"/>
    <property type="molecule type" value="Genomic_DNA"/>
</dbReference>
<dbReference type="GO" id="GO:0003964">
    <property type="term" value="F:RNA-directed DNA polymerase activity"/>
    <property type="evidence" value="ECO:0007669"/>
    <property type="project" value="UniProtKB-KW"/>
</dbReference>
<keyword evidence="1" id="KW-0548">Nucleotidyltransferase</keyword>
<keyword evidence="1" id="KW-0695">RNA-directed DNA polymerase</keyword>
<reference evidence="1 2" key="1">
    <citation type="journal article" date="2021" name="Elife">
        <title>Chloroplast acquisition without the gene transfer in kleptoplastic sea slugs, Plakobranchus ocellatus.</title>
        <authorList>
            <person name="Maeda T."/>
            <person name="Takahashi S."/>
            <person name="Yoshida T."/>
            <person name="Shimamura S."/>
            <person name="Takaki Y."/>
            <person name="Nagai Y."/>
            <person name="Toyoda A."/>
            <person name="Suzuki Y."/>
            <person name="Arimoto A."/>
            <person name="Ishii H."/>
            <person name="Satoh N."/>
            <person name="Nishiyama T."/>
            <person name="Hasebe M."/>
            <person name="Maruyama T."/>
            <person name="Minagawa J."/>
            <person name="Obokata J."/>
            <person name="Shigenobu S."/>
        </authorList>
    </citation>
    <scope>NUCLEOTIDE SEQUENCE [LARGE SCALE GENOMIC DNA]</scope>
</reference>
<dbReference type="Proteomes" id="UP000735302">
    <property type="component" value="Unassembled WGS sequence"/>
</dbReference>
<evidence type="ECO:0000313" key="2">
    <source>
        <dbReference type="Proteomes" id="UP000735302"/>
    </source>
</evidence>
<sequence>MDKEDILKRWSEYIEELYNDDRGPPPHISSGDCHILMEDDMRYALSKVKSDKAPGPDDIPSELITALDEVGIKAVKQLLNNIYDTEEIPTYMKKSIYIAIPKKPGIAKCDQHCTISLMSHLT</sequence>
<keyword evidence="1" id="KW-0808">Transferase</keyword>
<proteinExistence type="predicted"/>
<accession>A0AAV4A566</accession>
<name>A0AAV4A566_9GAST</name>
<organism evidence="1 2">
    <name type="scientific">Plakobranchus ocellatus</name>
    <dbReference type="NCBI Taxonomy" id="259542"/>
    <lineage>
        <taxon>Eukaryota</taxon>
        <taxon>Metazoa</taxon>
        <taxon>Spiralia</taxon>
        <taxon>Lophotrochozoa</taxon>
        <taxon>Mollusca</taxon>
        <taxon>Gastropoda</taxon>
        <taxon>Heterobranchia</taxon>
        <taxon>Euthyneura</taxon>
        <taxon>Panpulmonata</taxon>
        <taxon>Sacoglossa</taxon>
        <taxon>Placobranchoidea</taxon>
        <taxon>Plakobranchidae</taxon>
        <taxon>Plakobranchus</taxon>
    </lineage>
</organism>
<gene>
    <name evidence="1" type="ORF">PoB_002980000</name>
</gene>
<dbReference type="AlphaFoldDB" id="A0AAV4A566"/>
<protein>
    <submittedName>
        <fullName evidence="1">RNA-directed DNA polymerase from mobile element jockey-like</fullName>
    </submittedName>
</protein>
<evidence type="ECO:0000313" key="1">
    <source>
        <dbReference type="EMBL" id="GFO03295.1"/>
    </source>
</evidence>
<comment type="caution">
    <text evidence="1">The sequence shown here is derived from an EMBL/GenBank/DDBJ whole genome shotgun (WGS) entry which is preliminary data.</text>
</comment>
<keyword evidence="2" id="KW-1185">Reference proteome</keyword>